<evidence type="ECO:0000256" key="6">
    <source>
        <dbReference type="PROSITE-ProRule" id="PRU10141"/>
    </source>
</evidence>
<feature type="region of interest" description="Disordered" evidence="7">
    <location>
        <begin position="492"/>
        <end position="617"/>
    </location>
</feature>
<keyword evidence="2 6" id="KW-0547">Nucleotide-binding</keyword>
<accession>A0ABR3DM94</accession>
<dbReference type="PROSITE" id="PS50011">
    <property type="entry name" value="PROTEIN_KINASE_DOM"/>
    <property type="match status" value="1"/>
</dbReference>
<feature type="compositionally biased region" description="Polar residues" evidence="7">
    <location>
        <begin position="546"/>
        <end position="565"/>
    </location>
</feature>
<feature type="compositionally biased region" description="Acidic residues" evidence="7">
    <location>
        <begin position="495"/>
        <end position="505"/>
    </location>
</feature>
<dbReference type="InterPro" id="IPR000719">
    <property type="entry name" value="Prot_kinase_dom"/>
</dbReference>
<dbReference type="Gene3D" id="3.30.200.20">
    <property type="entry name" value="Phosphorylase Kinase, domain 1"/>
    <property type="match status" value="1"/>
</dbReference>
<feature type="domain" description="Protein kinase" evidence="9">
    <location>
        <begin position="148"/>
        <end position="439"/>
    </location>
</feature>
<feature type="region of interest" description="Disordered" evidence="7">
    <location>
        <begin position="1"/>
        <end position="22"/>
    </location>
</feature>
<keyword evidence="11" id="KW-1185">Reference proteome</keyword>
<dbReference type="InterPro" id="IPR008271">
    <property type="entry name" value="Ser/Thr_kinase_AS"/>
</dbReference>
<dbReference type="PANTHER" id="PTHR44167:SF29">
    <property type="entry name" value="SERINE_THREONINE PROTEIN KINASE-43"/>
    <property type="match status" value="1"/>
</dbReference>
<dbReference type="Pfam" id="PF00069">
    <property type="entry name" value="Pkinase"/>
    <property type="match status" value="1"/>
</dbReference>
<evidence type="ECO:0000256" key="7">
    <source>
        <dbReference type="SAM" id="MobiDB-lite"/>
    </source>
</evidence>
<gene>
    <name evidence="10" type="ORF">QR685DRAFT_185817</name>
</gene>
<feature type="compositionally biased region" description="Basic and acidic residues" evidence="7">
    <location>
        <begin position="532"/>
        <end position="541"/>
    </location>
</feature>
<keyword evidence="10" id="KW-0723">Serine/threonine-protein kinase</keyword>
<evidence type="ECO:0000259" key="9">
    <source>
        <dbReference type="PROSITE" id="PS50011"/>
    </source>
</evidence>
<dbReference type="PROSITE" id="PS50006">
    <property type="entry name" value="FHA_DOMAIN"/>
    <property type="match status" value="1"/>
</dbReference>
<comment type="catalytic activity">
    <reaction evidence="5">
        <text>L-seryl-[protein] + ATP = O-phospho-L-seryl-[protein] + ADP + H(+)</text>
        <dbReference type="Rhea" id="RHEA:17989"/>
        <dbReference type="Rhea" id="RHEA-COMP:9863"/>
        <dbReference type="Rhea" id="RHEA-COMP:11604"/>
        <dbReference type="ChEBI" id="CHEBI:15378"/>
        <dbReference type="ChEBI" id="CHEBI:29999"/>
        <dbReference type="ChEBI" id="CHEBI:30616"/>
        <dbReference type="ChEBI" id="CHEBI:83421"/>
        <dbReference type="ChEBI" id="CHEBI:456216"/>
        <dbReference type="EC" id="2.7.11.1"/>
    </reaction>
</comment>
<name>A0ABR3DM94_NEUIN</name>
<comment type="catalytic activity">
    <reaction evidence="4">
        <text>L-threonyl-[protein] + ATP = O-phospho-L-threonyl-[protein] + ADP + H(+)</text>
        <dbReference type="Rhea" id="RHEA:46608"/>
        <dbReference type="Rhea" id="RHEA-COMP:11060"/>
        <dbReference type="Rhea" id="RHEA-COMP:11605"/>
        <dbReference type="ChEBI" id="CHEBI:15378"/>
        <dbReference type="ChEBI" id="CHEBI:30013"/>
        <dbReference type="ChEBI" id="CHEBI:30616"/>
        <dbReference type="ChEBI" id="CHEBI:61977"/>
        <dbReference type="ChEBI" id="CHEBI:456216"/>
        <dbReference type="EC" id="2.7.11.1"/>
    </reaction>
</comment>
<dbReference type="PROSITE" id="PS00107">
    <property type="entry name" value="PROTEIN_KINASE_ATP"/>
    <property type="match status" value="1"/>
</dbReference>
<protein>
    <submittedName>
        <fullName evidence="10">Serine/threonine protein kinase</fullName>
    </submittedName>
</protein>
<organism evidence="10 11">
    <name type="scientific">Neurospora intermedia</name>
    <dbReference type="NCBI Taxonomy" id="5142"/>
    <lineage>
        <taxon>Eukaryota</taxon>
        <taxon>Fungi</taxon>
        <taxon>Dikarya</taxon>
        <taxon>Ascomycota</taxon>
        <taxon>Pezizomycotina</taxon>
        <taxon>Sordariomycetes</taxon>
        <taxon>Sordariomycetidae</taxon>
        <taxon>Sordariales</taxon>
        <taxon>Sordariaceae</taxon>
        <taxon>Neurospora</taxon>
    </lineage>
</organism>
<comment type="caution">
    <text evidence="10">The sequence shown here is derived from an EMBL/GenBank/DDBJ whole genome shotgun (WGS) entry which is preliminary data.</text>
</comment>
<dbReference type="InterPro" id="IPR000253">
    <property type="entry name" value="FHA_dom"/>
</dbReference>
<proteinExistence type="inferred from homology"/>
<evidence type="ECO:0000313" key="11">
    <source>
        <dbReference type="Proteomes" id="UP001451303"/>
    </source>
</evidence>
<feature type="compositionally biased region" description="Low complexity" evidence="7">
    <location>
        <begin position="600"/>
        <end position="617"/>
    </location>
</feature>
<evidence type="ECO:0000256" key="1">
    <source>
        <dbReference type="ARBA" id="ARBA00005575"/>
    </source>
</evidence>
<evidence type="ECO:0000256" key="2">
    <source>
        <dbReference type="ARBA" id="ARBA00022741"/>
    </source>
</evidence>
<keyword evidence="10" id="KW-0808">Transferase</keyword>
<evidence type="ECO:0000259" key="8">
    <source>
        <dbReference type="PROSITE" id="PS50006"/>
    </source>
</evidence>
<evidence type="ECO:0000313" key="10">
    <source>
        <dbReference type="EMBL" id="KAL0473785.1"/>
    </source>
</evidence>
<dbReference type="Gene3D" id="2.60.200.20">
    <property type="match status" value="1"/>
</dbReference>
<dbReference type="SUPFAM" id="SSF49879">
    <property type="entry name" value="SMAD/FHA domain"/>
    <property type="match status" value="1"/>
</dbReference>
<feature type="compositionally biased region" description="Low complexity" evidence="7">
    <location>
        <begin position="644"/>
        <end position="658"/>
    </location>
</feature>
<feature type="binding site" evidence="6">
    <location>
        <position position="177"/>
    </location>
    <ligand>
        <name>ATP</name>
        <dbReference type="ChEBI" id="CHEBI:30616"/>
    </ligand>
</feature>
<feature type="region of interest" description="Disordered" evidence="7">
    <location>
        <begin position="633"/>
        <end position="662"/>
    </location>
</feature>
<dbReference type="InterPro" id="IPR008984">
    <property type="entry name" value="SMAD_FHA_dom_sf"/>
</dbReference>
<evidence type="ECO:0000256" key="3">
    <source>
        <dbReference type="ARBA" id="ARBA00022840"/>
    </source>
</evidence>
<comment type="similarity">
    <text evidence="1">Belongs to the protein kinase superfamily. CAMK Ser/Thr protein kinase family. CHEK2 subfamily.</text>
</comment>
<dbReference type="GO" id="GO:0004674">
    <property type="term" value="F:protein serine/threonine kinase activity"/>
    <property type="evidence" value="ECO:0007669"/>
    <property type="project" value="UniProtKB-KW"/>
</dbReference>
<evidence type="ECO:0000256" key="5">
    <source>
        <dbReference type="ARBA" id="ARBA00048679"/>
    </source>
</evidence>
<dbReference type="Pfam" id="PF00498">
    <property type="entry name" value="FHA"/>
    <property type="match status" value="1"/>
</dbReference>
<dbReference type="PROSITE" id="PS00108">
    <property type="entry name" value="PROTEIN_KINASE_ST"/>
    <property type="match status" value="1"/>
</dbReference>
<dbReference type="SMART" id="SM00220">
    <property type="entry name" value="S_TKc"/>
    <property type="match status" value="1"/>
</dbReference>
<dbReference type="SMART" id="SM00240">
    <property type="entry name" value="FHA"/>
    <property type="match status" value="1"/>
</dbReference>
<dbReference type="Gene3D" id="1.10.510.10">
    <property type="entry name" value="Transferase(Phosphotransferase) domain 1"/>
    <property type="match status" value="1"/>
</dbReference>
<dbReference type="InterPro" id="IPR011009">
    <property type="entry name" value="Kinase-like_dom_sf"/>
</dbReference>
<reference evidence="10 11" key="1">
    <citation type="submission" date="2023-09" db="EMBL/GenBank/DDBJ databases">
        <title>Multi-omics analysis of a traditional fermented food reveals byproduct-associated fungal strains for waste-to-food upcycling.</title>
        <authorList>
            <consortium name="Lawrence Berkeley National Laboratory"/>
            <person name="Rekdal V.M."/>
            <person name="Villalobos-Escobedo J.M."/>
            <person name="Rodriguez-Valeron N."/>
            <person name="Garcia M.O."/>
            <person name="Vasquez D.P."/>
            <person name="Damayanti I."/>
            <person name="Sorensen P.M."/>
            <person name="Baidoo E.E."/>
            <person name="De Carvalho A.C."/>
            <person name="Riley R."/>
            <person name="Lipzen A."/>
            <person name="He G."/>
            <person name="Yan M."/>
            <person name="Haridas S."/>
            <person name="Daum C."/>
            <person name="Yoshinaga Y."/>
            <person name="Ng V."/>
            <person name="Grigoriev I.V."/>
            <person name="Munk R."/>
            <person name="Nuraida L."/>
            <person name="Wijaya C.H."/>
            <person name="Morales P.-C."/>
            <person name="Keasling J.D."/>
        </authorList>
    </citation>
    <scope>NUCLEOTIDE SEQUENCE [LARGE SCALE GENOMIC DNA]</scope>
    <source>
        <strain evidence="10 11">FGSC 2613</strain>
    </source>
</reference>
<evidence type="ECO:0000256" key="4">
    <source>
        <dbReference type="ARBA" id="ARBA00047899"/>
    </source>
</evidence>
<keyword evidence="3 6" id="KW-0067">ATP-binding</keyword>
<dbReference type="InterPro" id="IPR017441">
    <property type="entry name" value="Protein_kinase_ATP_BS"/>
</dbReference>
<dbReference type="EMBL" id="JAVLET010000002">
    <property type="protein sequence ID" value="KAL0473785.1"/>
    <property type="molecule type" value="Genomic_DNA"/>
</dbReference>
<sequence>MSQPPGASVSFEDTSTTPPTRGGFYIWPNQTVRIGRDTDRNNNDVVFADSTVSRNHFELYSITVDEEGRHTSLVFVRDRQSSNGTLLNKKCVGKKPDITPGRLLQNGDVISIYPYITFKFVQLEEGTSFLRLTARQREELKFLENRYLVEDRTLGNGAHAVVYLATDVLTGQQVACKVHNLDRRPRSHQILRRIKQEAMLLSYLDHPNILSIKAAFESEHSVYIFTELATGGDLFSLLSREGALPELEIRWIIRQTLNAVDYIHNKGVAHRDIKPENILCAIAPNVSYRLVLSDFGDSAVTNRGRLKSEVGTTFYRAPECYNSERGHSLSVDIWSIGMLCLQLFSGFQELPNLRHLDFTSQDRIDRYLSIILNDHCCDVAVQDGDEDYGNDDEPINPQTSRLRPDENISSHAKDFVRGCLIYNSKHRLTARQALTHPWICEPEEDDSLFRRLERDNAASWEPRKIRLAPFIEKLDATTDAHNGDSEQVLGTVAEPTEEEEEEDEDASARISPHFPRNPTPFLSCHTLSSAHQQREEKDTDHPLSANGWSSPPLTIQTRRTSQRPQHQPGLWIDSDPSYPSEEDERWGNGGITAHHPPLPSFTFTPPSPNSPELSSSPLVPLSQEIMIHGKVNSNQYSNKHPTEDASMTESSATASTLAHLREAEKRRNEFKLTDCKRRRTCPV</sequence>
<feature type="compositionally biased region" description="Polar residues" evidence="7">
    <location>
        <begin position="1"/>
        <end position="19"/>
    </location>
</feature>
<dbReference type="PANTHER" id="PTHR44167">
    <property type="entry name" value="OVARIAN-SPECIFIC SERINE/THREONINE-PROTEIN KINASE LOK-RELATED"/>
    <property type="match status" value="1"/>
</dbReference>
<keyword evidence="10" id="KW-0418">Kinase</keyword>
<dbReference type="Proteomes" id="UP001451303">
    <property type="component" value="Unassembled WGS sequence"/>
</dbReference>
<dbReference type="SUPFAM" id="SSF56112">
    <property type="entry name" value="Protein kinase-like (PK-like)"/>
    <property type="match status" value="1"/>
</dbReference>
<feature type="domain" description="FHA" evidence="8">
    <location>
        <begin position="32"/>
        <end position="92"/>
    </location>
</feature>